<accession>A0A9K3CQ93</accession>
<dbReference type="Proteomes" id="UP000265618">
    <property type="component" value="Unassembled WGS sequence"/>
</dbReference>
<keyword evidence="1" id="KW-0812">Transmembrane</keyword>
<gene>
    <name evidence="2" type="ORF">KIPB_001235</name>
</gene>
<keyword evidence="1" id="KW-1133">Transmembrane helix</keyword>
<evidence type="ECO:0000256" key="1">
    <source>
        <dbReference type="SAM" id="Phobius"/>
    </source>
</evidence>
<evidence type="ECO:0000313" key="3">
    <source>
        <dbReference type="Proteomes" id="UP000265618"/>
    </source>
</evidence>
<dbReference type="EMBL" id="BDIP01000169">
    <property type="protein sequence ID" value="GIQ80435.1"/>
    <property type="molecule type" value="Genomic_DNA"/>
</dbReference>
<feature type="transmembrane region" description="Helical" evidence="1">
    <location>
        <begin position="12"/>
        <end position="36"/>
    </location>
</feature>
<keyword evidence="3" id="KW-1185">Reference proteome</keyword>
<reference evidence="2 3" key="1">
    <citation type="journal article" date="2018" name="PLoS ONE">
        <title>The draft genome of Kipferlia bialata reveals reductive genome evolution in fornicate parasites.</title>
        <authorList>
            <person name="Tanifuji G."/>
            <person name="Takabayashi S."/>
            <person name="Kume K."/>
            <person name="Takagi M."/>
            <person name="Nakayama T."/>
            <person name="Kamikawa R."/>
            <person name="Inagaki Y."/>
            <person name="Hashimoto T."/>
        </authorList>
    </citation>
    <scope>NUCLEOTIDE SEQUENCE [LARGE SCALE GENOMIC DNA]</scope>
    <source>
        <strain evidence="2">NY0173</strain>
    </source>
</reference>
<protein>
    <submittedName>
        <fullName evidence="2">Uncharacterized protein</fullName>
    </submittedName>
</protein>
<dbReference type="AlphaFoldDB" id="A0A9K3CQ93"/>
<sequence>MTCSKGCSVCGMVCVGFMLAGSLIWTAFMVGAWQLVKAVSDSYTLETGTVVDMGVYAGTYNGSDYTTQCPTYGVCIGYIGALEILVGQEDYVVASNVDGLYTQTEATAQLNIRKRKHIPDWLRARAIWCVLMLNVSMATVALTYLVSPRSVYRWIAAYRETGCVFPTATGLACTGRGLTDEQELGLLAWMKLNPVSLLTEAATFINATYNIKLHTCTISCILARHKWTRHAVQRHARQVKLSEIRRYWFQMNALRVPLERLVFLDETAKDMRDSLRKGSAVCVS</sequence>
<organism evidence="2 3">
    <name type="scientific">Kipferlia bialata</name>
    <dbReference type="NCBI Taxonomy" id="797122"/>
    <lineage>
        <taxon>Eukaryota</taxon>
        <taxon>Metamonada</taxon>
        <taxon>Carpediemonas-like organisms</taxon>
        <taxon>Kipferlia</taxon>
    </lineage>
</organism>
<evidence type="ECO:0000313" key="2">
    <source>
        <dbReference type="EMBL" id="GIQ80435.1"/>
    </source>
</evidence>
<name>A0A9K3CQ93_9EUKA</name>
<comment type="caution">
    <text evidence="2">The sequence shown here is derived from an EMBL/GenBank/DDBJ whole genome shotgun (WGS) entry which is preliminary data.</text>
</comment>
<feature type="transmembrane region" description="Helical" evidence="1">
    <location>
        <begin position="125"/>
        <end position="146"/>
    </location>
</feature>
<dbReference type="InterPro" id="IPR009057">
    <property type="entry name" value="Homeodomain-like_sf"/>
</dbReference>
<dbReference type="SUPFAM" id="SSF46689">
    <property type="entry name" value="Homeodomain-like"/>
    <property type="match status" value="1"/>
</dbReference>
<keyword evidence="1" id="KW-0472">Membrane</keyword>
<dbReference type="OrthoDB" id="2994945at2759"/>
<proteinExistence type="predicted"/>